<accession>D1CEY1</accession>
<dbReference type="GO" id="GO:0006152">
    <property type="term" value="P:purine nucleoside catabolic process"/>
    <property type="evidence" value="ECO:0007669"/>
    <property type="project" value="TreeGrafter"/>
</dbReference>
<dbReference type="RefSeq" id="WP_012874522.1">
    <property type="nucleotide sequence ID" value="NC_013525.1"/>
</dbReference>
<dbReference type="PANTHER" id="PTHR12304">
    <property type="entry name" value="INOSINE-URIDINE PREFERRING NUCLEOSIDE HYDROLASE"/>
    <property type="match status" value="1"/>
</dbReference>
<evidence type="ECO:0000256" key="1">
    <source>
        <dbReference type="ARBA" id="ARBA00022801"/>
    </source>
</evidence>
<reference evidence="5" key="1">
    <citation type="journal article" date="2010" name="Stand. Genomic Sci.">
        <title>Complete genome sequence of 'Thermobaculum terrenum' type strain (YNP1).</title>
        <authorList>
            <person name="Kiss H."/>
            <person name="Cleland D."/>
            <person name="Lapidus A."/>
            <person name="Lucas S."/>
            <person name="Glavina Del Rio T."/>
            <person name="Nolan M."/>
            <person name="Tice H."/>
            <person name="Han C."/>
            <person name="Goodwin L."/>
            <person name="Pitluck S."/>
            <person name="Liolios K."/>
            <person name="Ivanova N."/>
            <person name="Mavromatis K."/>
            <person name="Ovchinnikova G."/>
            <person name="Pati A."/>
            <person name="Chen A."/>
            <person name="Palaniappan K."/>
            <person name="Land M."/>
            <person name="Hauser L."/>
            <person name="Chang Y."/>
            <person name="Jeffries C."/>
            <person name="Lu M."/>
            <person name="Brettin T."/>
            <person name="Detter J."/>
            <person name="Goker M."/>
            <person name="Tindall B."/>
            <person name="Beck B."/>
            <person name="McDermott T."/>
            <person name="Woyke T."/>
            <person name="Bristow J."/>
            <person name="Eisen J."/>
            <person name="Markowitz V."/>
            <person name="Hugenholtz P."/>
            <person name="Kyrpides N."/>
            <person name="Klenk H."/>
            <person name="Cheng J."/>
        </authorList>
    </citation>
    <scope>NUCLEOTIDE SEQUENCE [LARGE SCALE GENOMIC DNA]</scope>
    <source>
        <strain evidence="5">ATCC BAA-798 / YNP1</strain>
    </source>
</reference>
<dbReference type="GO" id="GO:0008477">
    <property type="term" value="F:purine nucleosidase activity"/>
    <property type="evidence" value="ECO:0007669"/>
    <property type="project" value="TreeGrafter"/>
</dbReference>
<dbReference type="KEGG" id="ttr:Tter_0569"/>
<dbReference type="HOGENOM" id="CLU_036838_2_1_0"/>
<gene>
    <name evidence="4" type="ordered locus">Tter_0569</name>
</gene>
<keyword evidence="2" id="KW-0326">Glycosidase</keyword>
<name>D1CEY1_THET1</name>
<dbReference type="Proteomes" id="UP000000323">
    <property type="component" value="Chromosome 1"/>
</dbReference>
<dbReference type="OrthoDB" id="9797882at2"/>
<dbReference type="InterPro" id="IPR001910">
    <property type="entry name" value="Inosine/uridine_hydrolase_dom"/>
</dbReference>
<dbReference type="Pfam" id="PF01156">
    <property type="entry name" value="IU_nuc_hydro"/>
    <property type="match status" value="1"/>
</dbReference>
<evidence type="ECO:0000313" key="5">
    <source>
        <dbReference type="Proteomes" id="UP000000323"/>
    </source>
</evidence>
<keyword evidence="5" id="KW-1185">Reference proteome</keyword>
<proteinExistence type="predicted"/>
<keyword evidence="1 4" id="KW-0378">Hydrolase</keyword>
<feature type="domain" description="Inosine/uridine-preferring nucleoside hydrolase" evidence="3">
    <location>
        <begin position="3"/>
        <end position="309"/>
    </location>
</feature>
<sequence length="322" mass="34543">MKVIIDCDMGIDDAIAVAYALALQDVDVLGIGSVHGNIEADVAAENTLKLLKVMNRTDIPVAVGAPKPMIRPLSMAKFVHGEDGLGNANFAPSGLVPSDEHAADQIIRLARENPGEITLITTGPLTNAAIALLKEPKLPQLIPHVVVMGGTVEHPGNVGPVSEANIAHDPEAAQIVFSAPWKVTMVGLDVTMKTLLLEQHLDAWKQARTPLTEWLLRIVPFYMQFYSQSLGYMACAMHDALAVGIAVGKVEVSESVTCPVWVNTVVGPGLGQTVADRRSESMRATSEPYYFIGESNTEVIMKVDGDAFVSHLVDSIASYQVR</sequence>
<dbReference type="PANTHER" id="PTHR12304:SF4">
    <property type="entry name" value="URIDINE NUCLEOSIDASE"/>
    <property type="match status" value="1"/>
</dbReference>
<dbReference type="InterPro" id="IPR023186">
    <property type="entry name" value="IUNH"/>
</dbReference>
<dbReference type="eggNOG" id="COG1957">
    <property type="taxonomic scope" value="Bacteria"/>
</dbReference>
<evidence type="ECO:0000256" key="2">
    <source>
        <dbReference type="ARBA" id="ARBA00023295"/>
    </source>
</evidence>
<evidence type="ECO:0000313" key="4">
    <source>
        <dbReference type="EMBL" id="ACZ41487.1"/>
    </source>
</evidence>
<dbReference type="SUPFAM" id="SSF53590">
    <property type="entry name" value="Nucleoside hydrolase"/>
    <property type="match status" value="1"/>
</dbReference>
<organism evidence="4 5">
    <name type="scientific">Thermobaculum terrenum (strain ATCC BAA-798 / CCMEE 7001 / YNP1)</name>
    <dbReference type="NCBI Taxonomy" id="525904"/>
    <lineage>
        <taxon>Bacteria</taxon>
        <taxon>Bacillati</taxon>
        <taxon>Chloroflexota</taxon>
        <taxon>Chloroflexia</taxon>
        <taxon>Candidatus Thermobaculales</taxon>
        <taxon>Candidatus Thermobaculaceae</taxon>
        <taxon>Thermobaculum</taxon>
    </lineage>
</organism>
<dbReference type="CDD" id="cd02650">
    <property type="entry name" value="nuc_hydro_CaPnhB"/>
    <property type="match status" value="1"/>
</dbReference>
<dbReference type="STRING" id="525904.Tter_0569"/>
<dbReference type="InterPro" id="IPR036452">
    <property type="entry name" value="Ribo_hydro-like"/>
</dbReference>
<dbReference type="AlphaFoldDB" id="D1CEY1"/>
<dbReference type="Gene3D" id="3.90.245.10">
    <property type="entry name" value="Ribonucleoside hydrolase-like"/>
    <property type="match status" value="1"/>
</dbReference>
<dbReference type="EMBL" id="CP001825">
    <property type="protein sequence ID" value="ACZ41487.1"/>
    <property type="molecule type" value="Genomic_DNA"/>
</dbReference>
<dbReference type="GO" id="GO:0005829">
    <property type="term" value="C:cytosol"/>
    <property type="evidence" value="ECO:0007669"/>
    <property type="project" value="TreeGrafter"/>
</dbReference>
<evidence type="ECO:0000259" key="3">
    <source>
        <dbReference type="Pfam" id="PF01156"/>
    </source>
</evidence>
<protein>
    <submittedName>
        <fullName evidence="4">Inosine/uridine-preferring nucleoside hydrolase</fullName>
    </submittedName>
</protein>